<name>A0ABS3WYA3_9ACTN</name>
<protein>
    <submittedName>
        <fullName evidence="1">Uncharacterized protein</fullName>
    </submittedName>
</protein>
<dbReference type="Proteomes" id="UP001518976">
    <property type="component" value="Unassembled WGS sequence"/>
</dbReference>
<proteinExistence type="predicted"/>
<keyword evidence="2" id="KW-1185">Reference proteome</keyword>
<accession>A0ABS3WYA3</accession>
<organism evidence="1 2">
    <name type="scientific">Streptomyces spirodelae</name>
    <dbReference type="NCBI Taxonomy" id="2812904"/>
    <lineage>
        <taxon>Bacteria</taxon>
        <taxon>Bacillati</taxon>
        <taxon>Actinomycetota</taxon>
        <taxon>Actinomycetes</taxon>
        <taxon>Kitasatosporales</taxon>
        <taxon>Streptomycetaceae</taxon>
        <taxon>Streptomyces</taxon>
    </lineage>
</organism>
<evidence type="ECO:0000313" key="1">
    <source>
        <dbReference type="EMBL" id="MBO8188117.1"/>
    </source>
</evidence>
<gene>
    <name evidence="1" type="ORF">JW592_21990</name>
</gene>
<comment type="caution">
    <text evidence="1">The sequence shown here is derived from an EMBL/GenBank/DDBJ whole genome shotgun (WGS) entry which is preliminary data.</text>
</comment>
<sequence length="67" mass="7438">MVEAPASADTSGTRLFRLTDPAHTRRIYATRRTTDPNPFLTQALDLLRTAAGALPERDERECHAVTD</sequence>
<dbReference type="RefSeq" id="WP_209266920.1">
    <property type="nucleotide sequence ID" value="NZ_JAFFZN010000021.1"/>
</dbReference>
<evidence type="ECO:0000313" key="2">
    <source>
        <dbReference type="Proteomes" id="UP001518976"/>
    </source>
</evidence>
<reference evidence="1 2" key="1">
    <citation type="submission" date="2021-02" db="EMBL/GenBank/DDBJ databases">
        <title>Streptomyces spirodelae sp. nov., isolated from duckweed.</title>
        <authorList>
            <person name="Saimee Y."/>
            <person name="Duangmal K."/>
        </authorList>
    </citation>
    <scope>NUCLEOTIDE SEQUENCE [LARGE SCALE GENOMIC DNA]</scope>
    <source>
        <strain evidence="1 2">DW4-2</strain>
    </source>
</reference>
<dbReference type="EMBL" id="JAFFZN010000021">
    <property type="protein sequence ID" value="MBO8188117.1"/>
    <property type="molecule type" value="Genomic_DNA"/>
</dbReference>